<feature type="domain" description="Transcriptional coactivator p15 (PC4) C-terminal" evidence="8">
    <location>
        <begin position="116"/>
        <end position="166"/>
    </location>
</feature>
<sequence length="178" mass="20039">MAKRPILPPSDNEDFEEEESAVETSDAESEPIAKKSAKSKKAAPVQKSKSLSKSKSKKRADEDEDEEEDEEDEEPAPKKRKTDKGKAKVVKNTDNNEPETGNSTVKSDNEGGKYIDLSNKRRATVREFKGVTFLDIREFYTKDGEHLPGKKGISLSLEQWQILKQHVDTIDSLFAKKK</sequence>
<feature type="compositionally biased region" description="Polar residues" evidence="7">
    <location>
        <begin position="92"/>
        <end position="106"/>
    </location>
</feature>
<name>A0AAW0GB13_9APHY</name>
<dbReference type="InterPro" id="IPR009044">
    <property type="entry name" value="ssDNA-bd_transcriptional_reg"/>
</dbReference>
<dbReference type="GO" id="GO:0003713">
    <property type="term" value="F:transcription coactivator activity"/>
    <property type="evidence" value="ECO:0007669"/>
    <property type="project" value="InterPro"/>
</dbReference>
<accession>A0AAW0GB13</accession>
<keyword evidence="10" id="KW-1185">Reference proteome</keyword>
<dbReference type="Proteomes" id="UP001385951">
    <property type="component" value="Unassembled WGS sequence"/>
</dbReference>
<dbReference type="AlphaFoldDB" id="A0AAW0GB13"/>
<comment type="caution">
    <text evidence="9">The sequence shown here is derived from an EMBL/GenBank/DDBJ whole genome shotgun (WGS) entry which is preliminary data.</text>
</comment>
<keyword evidence="3" id="KW-0805">Transcription regulation</keyword>
<evidence type="ECO:0000256" key="4">
    <source>
        <dbReference type="ARBA" id="ARBA00023125"/>
    </source>
</evidence>
<dbReference type="GO" id="GO:0060261">
    <property type="term" value="P:positive regulation of transcription initiation by RNA polymerase II"/>
    <property type="evidence" value="ECO:0007669"/>
    <property type="project" value="InterPro"/>
</dbReference>
<evidence type="ECO:0000259" key="8">
    <source>
        <dbReference type="Pfam" id="PF02229"/>
    </source>
</evidence>
<proteinExistence type="inferred from homology"/>
<evidence type="ECO:0000256" key="6">
    <source>
        <dbReference type="ARBA" id="ARBA00023242"/>
    </source>
</evidence>
<evidence type="ECO:0000256" key="3">
    <source>
        <dbReference type="ARBA" id="ARBA00023015"/>
    </source>
</evidence>
<dbReference type="GO" id="GO:0005634">
    <property type="term" value="C:nucleus"/>
    <property type="evidence" value="ECO:0007669"/>
    <property type="project" value="UniProtKB-SubCell"/>
</dbReference>
<feature type="compositionally biased region" description="Acidic residues" evidence="7">
    <location>
        <begin position="11"/>
        <end position="29"/>
    </location>
</feature>
<reference evidence="9 10" key="1">
    <citation type="submission" date="2022-09" db="EMBL/GenBank/DDBJ databases">
        <authorList>
            <person name="Palmer J.M."/>
        </authorList>
    </citation>
    <scope>NUCLEOTIDE SEQUENCE [LARGE SCALE GENOMIC DNA]</scope>
    <source>
        <strain evidence="9 10">DSM 7382</strain>
    </source>
</reference>
<dbReference type="InterPro" id="IPR003173">
    <property type="entry name" value="PC4_C"/>
</dbReference>
<dbReference type="EMBL" id="JASBNA010000014">
    <property type="protein sequence ID" value="KAK7687102.1"/>
    <property type="molecule type" value="Genomic_DNA"/>
</dbReference>
<protein>
    <recommendedName>
        <fullName evidence="8">Transcriptional coactivator p15 (PC4) C-terminal domain-containing protein</fullName>
    </recommendedName>
</protein>
<dbReference type="Pfam" id="PF02229">
    <property type="entry name" value="PC4"/>
    <property type="match status" value="1"/>
</dbReference>
<comment type="similarity">
    <text evidence="2">Belongs to the transcriptional coactivator PC4 family.</text>
</comment>
<organism evidence="9 10">
    <name type="scientific">Cerrena zonata</name>
    <dbReference type="NCBI Taxonomy" id="2478898"/>
    <lineage>
        <taxon>Eukaryota</taxon>
        <taxon>Fungi</taxon>
        <taxon>Dikarya</taxon>
        <taxon>Basidiomycota</taxon>
        <taxon>Agaricomycotina</taxon>
        <taxon>Agaricomycetes</taxon>
        <taxon>Polyporales</taxon>
        <taxon>Cerrenaceae</taxon>
        <taxon>Cerrena</taxon>
    </lineage>
</organism>
<evidence type="ECO:0000256" key="5">
    <source>
        <dbReference type="ARBA" id="ARBA00023163"/>
    </source>
</evidence>
<gene>
    <name evidence="9" type="ORF">QCA50_009603</name>
</gene>
<dbReference type="PANTHER" id="PTHR13215">
    <property type="entry name" value="RNA POLYMERASE II TRANSCRIPTIONAL COACTIVATOR"/>
    <property type="match status" value="1"/>
</dbReference>
<evidence type="ECO:0000256" key="7">
    <source>
        <dbReference type="SAM" id="MobiDB-lite"/>
    </source>
</evidence>
<evidence type="ECO:0000313" key="9">
    <source>
        <dbReference type="EMBL" id="KAK7687102.1"/>
    </source>
</evidence>
<feature type="compositionally biased region" description="Acidic residues" evidence="7">
    <location>
        <begin position="62"/>
        <end position="74"/>
    </location>
</feature>
<evidence type="ECO:0000256" key="1">
    <source>
        <dbReference type="ARBA" id="ARBA00004123"/>
    </source>
</evidence>
<evidence type="ECO:0000256" key="2">
    <source>
        <dbReference type="ARBA" id="ARBA00009001"/>
    </source>
</evidence>
<feature type="region of interest" description="Disordered" evidence="7">
    <location>
        <begin position="1"/>
        <end position="114"/>
    </location>
</feature>
<keyword evidence="4" id="KW-0238">DNA-binding</keyword>
<dbReference type="GO" id="GO:0003677">
    <property type="term" value="F:DNA binding"/>
    <property type="evidence" value="ECO:0007669"/>
    <property type="project" value="UniProtKB-KW"/>
</dbReference>
<dbReference type="Gene3D" id="2.30.31.10">
    <property type="entry name" value="Transcriptional Coactivator Pc4, Chain A"/>
    <property type="match status" value="1"/>
</dbReference>
<dbReference type="SUPFAM" id="SSF54447">
    <property type="entry name" value="ssDNA-binding transcriptional regulator domain"/>
    <property type="match status" value="1"/>
</dbReference>
<keyword evidence="6" id="KW-0539">Nucleus</keyword>
<evidence type="ECO:0000313" key="10">
    <source>
        <dbReference type="Proteomes" id="UP001385951"/>
    </source>
</evidence>
<comment type="subcellular location">
    <subcellularLocation>
        <location evidence="1">Nucleus</location>
    </subcellularLocation>
</comment>
<keyword evidence="5" id="KW-0804">Transcription</keyword>
<feature type="compositionally biased region" description="Basic residues" evidence="7">
    <location>
        <begin position="78"/>
        <end position="89"/>
    </location>
</feature>
<dbReference type="InterPro" id="IPR045125">
    <property type="entry name" value="Sub1/Tcp4-like"/>
</dbReference>